<dbReference type="SUPFAM" id="SSF109604">
    <property type="entry name" value="HD-domain/PDEase-like"/>
    <property type="match status" value="1"/>
</dbReference>
<dbReference type="SUPFAM" id="SSF55021">
    <property type="entry name" value="ACT-like"/>
    <property type="match status" value="1"/>
</dbReference>
<dbReference type="InterPro" id="IPR006674">
    <property type="entry name" value="HD_domain"/>
</dbReference>
<dbReference type="InterPro" id="IPR003607">
    <property type="entry name" value="HD/PDEase_dom"/>
</dbReference>
<evidence type="ECO:0008006" key="11">
    <source>
        <dbReference type="Google" id="ProtNLM"/>
    </source>
</evidence>
<dbReference type="InterPro" id="IPR045865">
    <property type="entry name" value="ACT-like_dom_sf"/>
</dbReference>
<dbReference type="Pfam" id="PF01966">
    <property type="entry name" value="HD"/>
    <property type="match status" value="1"/>
</dbReference>
<dbReference type="EMBL" id="METM01000020">
    <property type="protein sequence ID" value="OGB89871.1"/>
    <property type="molecule type" value="Genomic_DNA"/>
</dbReference>
<dbReference type="SMART" id="SM00471">
    <property type="entry name" value="HDc"/>
    <property type="match status" value="1"/>
</dbReference>
<dbReference type="AlphaFoldDB" id="A0A1F4Q1R9"/>
<gene>
    <name evidence="9" type="ORF">A2625_05430</name>
</gene>
<evidence type="ECO:0000256" key="1">
    <source>
        <dbReference type="ARBA" id="ARBA00022679"/>
    </source>
</evidence>
<name>A0A1F4Q1R9_UNCSA</name>
<organism evidence="9 10">
    <name type="scientific">candidate division WOR-1 bacterium RIFCSPHIGHO2_01_FULL_53_15</name>
    <dbReference type="NCBI Taxonomy" id="1802564"/>
    <lineage>
        <taxon>Bacteria</taxon>
        <taxon>Bacillati</taxon>
        <taxon>Saganbacteria</taxon>
    </lineage>
</organism>
<keyword evidence="6" id="KW-0511">Multifunctional enzyme</keyword>
<dbReference type="Proteomes" id="UP000178724">
    <property type="component" value="Unassembled WGS sequence"/>
</dbReference>
<keyword evidence="4" id="KW-0378">Hydrolase</keyword>
<accession>A0A1F4Q1R9</accession>
<sequence>MRVNFYRLSNLYTANYFRLQHRPNEAELADLLDRTAHRYRQNFNTVTLQRPHIIQGPGGVEDFETAQALLHFAGGNMRSEPGARSARQAYDHFGALLDLAANNPSYNKGEKLAPYVLGYRLQDFLAEKIGWSIESGGVNRIDVAGFMNDYYNKCRQVQFFLASVLNHYYKFALADDLAPREEDAHIHCFYGARFIPESGNIGFRPKTEPFAEVDYPSAAEALTPLPEMLRQLMRYTARGLRISYEARNRIWQKFSAISAAQINRVRHTRDVNQAFLSIFGKQDVYRQLRFLDHFRILGIIIEEFGRIERLRQDDAHRFTVGTHSLEVVRIIERIARGAPPDKAGELPENWRHLHRVYTEINNPLTLFLAALLHDIGKSTGKDDDISGAQIAQAIARRLGLESEAERVGRLVRLDTALNSIAGRKDVNIGELPEDNLGEIAFELGDPDFLKMLYLLTVADGLGMRTQLRPSESQIVAQVETARPKLPELYKRLDERFRGETAERERLIERLLDMRLLKGLDEEIVRHIHGMPFTYLAGWVADQGKMKNIVRDISALAHLKRRGFIMRTGKASQGAVDGRGLPITVITHDRAHLLKTIVGASSLCGYNIQGAEIFTRRDGIAIDTLYVDPQRSFIPLNKELRALSRVLGEFLTTDAPAQPLQIDGLVKLIEEARLGLFRAPQDRMNQAGFVFTDGKFPFLGGTKLTVRGYADRLFLLFDQVSVISSLAEIVNAKVTTSEQGIDNVFYLRDRLTGGQLSAFIRWEIQEGLRKALSL</sequence>
<proteinExistence type="predicted"/>
<evidence type="ECO:0000313" key="10">
    <source>
        <dbReference type="Proteomes" id="UP000178724"/>
    </source>
</evidence>
<dbReference type="GO" id="GO:0016787">
    <property type="term" value="F:hydrolase activity"/>
    <property type="evidence" value="ECO:0007669"/>
    <property type="project" value="UniProtKB-KW"/>
</dbReference>
<evidence type="ECO:0000256" key="6">
    <source>
        <dbReference type="ARBA" id="ARBA00023268"/>
    </source>
</evidence>
<keyword evidence="2" id="KW-0548">Nucleotidyltransferase</keyword>
<dbReference type="CDD" id="cd00077">
    <property type="entry name" value="HDc"/>
    <property type="match status" value="1"/>
</dbReference>
<evidence type="ECO:0000256" key="2">
    <source>
        <dbReference type="ARBA" id="ARBA00022695"/>
    </source>
</evidence>
<reference evidence="9 10" key="1">
    <citation type="journal article" date="2016" name="Nat. Commun.">
        <title>Thousands of microbial genomes shed light on interconnected biogeochemical processes in an aquifer system.</title>
        <authorList>
            <person name="Anantharaman K."/>
            <person name="Brown C.T."/>
            <person name="Hug L.A."/>
            <person name="Sharon I."/>
            <person name="Castelle C.J."/>
            <person name="Probst A.J."/>
            <person name="Thomas B.C."/>
            <person name="Singh A."/>
            <person name="Wilkins M.J."/>
            <person name="Karaoz U."/>
            <person name="Brodie E.L."/>
            <person name="Williams K.H."/>
            <person name="Hubbard S.S."/>
            <person name="Banfield J.F."/>
        </authorList>
    </citation>
    <scope>NUCLEOTIDE SEQUENCE [LARGE SCALE GENOMIC DNA]</scope>
</reference>
<dbReference type="Gene3D" id="1.10.3210.10">
    <property type="entry name" value="Hypothetical protein af1432"/>
    <property type="match status" value="1"/>
</dbReference>
<dbReference type="PROSITE" id="PS51831">
    <property type="entry name" value="HD"/>
    <property type="match status" value="1"/>
</dbReference>
<evidence type="ECO:0000256" key="3">
    <source>
        <dbReference type="ARBA" id="ARBA00022737"/>
    </source>
</evidence>
<dbReference type="CDD" id="cd04900">
    <property type="entry name" value="ACT_UUR-like_1"/>
    <property type="match status" value="1"/>
</dbReference>
<dbReference type="InterPro" id="IPR002912">
    <property type="entry name" value="ACT_dom"/>
</dbReference>
<protein>
    <recommendedName>
        <fullName evidence="11">HD domain-containing protein</fullName>
    </recommendedName>
</protein>
<keyword evidence="1" id="KW-0808">Transferase</keyword>
<evidence type="ECO:0000256" key="4">
    <source>
        <dbReference type="ARBA" id="ARBA00022801"/>
    </source>
</evidence>
<dbReference type="PROSITE" id="PS51671">
    <property type="entry name" value="ACT"/>
    <property type="match status" value="1"/>
</dbReference>
<evidence type="ECO:0000259" key="8">
    <source>
        <dbReference type="PROSITE" id="PS51831"/>
    </source>
</evidence>
<evidence type="ECO:0000256" key="5">
    <source>
        <dbReference type="ARBA" id="ARBA00022842"/>
    </source>
</evidence>
<dbReference type="PANTHER" id="PTHR47320">
    <property type="entry name" value="BIFUNCTIONAL URIDYLYLTRANSFERASE/URIDYLYL-REMOVING ENZYME"/>
    <property type="match status" value="1"/>
</dbReference>
<feature type="domain" description="HD" evidence="8">
    <location>
        <begin position="320"/>
        <end position="449"/>
    </location>
</feature>
<dbReference type="GO" id="GO:0008773">
    <property type="term" value="F:[protein-PII] uridylyltransferase activity"/>
    <property type="evidence" value="ECO:0007669"/>
    <property type="project" value="InterPro"/>
</dbReference>
<evidence type="ECO:0000313" key="9">
    <source>
        <dbReference type="EMBL" id="OGB89871.1"/>
    </source>
</evidence>
<feature type="domain" description="ACT" evidence="7">
    <location>
        <begin position="581"/>
        <end position="653"/>
    </location>
</feature>
<keyword evidence="5" id="KW-0460">Magnesium</keyword>
<evidence type="ECO:0000259" key="7">
    <source>
        <dbReference type="PROSITE" id="PS51671"/>
    </source>
</evidence>
<dbReference type="PANTHER" id="PTHR47320:SF1">
    <property type="entry name" value="BIFUNCTIONAL URIDYLYLTRANSFERASE_URIDYLYL-REMOVING ENZYME"/>
    <property type="match status" value="1"/>
</dbReference>
<dbReference type="InterPro" id="IPR010043">
    <property type="entry name" value="UTase/UR"/>
</dbReference>
<keyword evidence="3" id="KW-0677">Repeat</keyword>
<comment type="caution">
    <text evidence="9">The sequence shown here is derived from an EMBL/GenBank/DDBJ whole genome shotgun (WGS) entry which is preliminary data.</text>
</comment>